<dbReference type="AlphaFoldDB" id="A0AAT9FIR7"/>
<dbReference type="GO" id="GO:0004065">
    <property type="term" value="F:arylsulfatase activity"/>
    <property type="evidence" value="ECO:0007669"/>
    <property type="project" value="TreeGrafter"/>
</dbReference>
<feature type="domain" description="Sulfatase N-terminal" evidence="4">
    <location>
        <begin position="27"/>
        <end position="354"/>
    </location>
</feature>
<dbReference type="CDD" id="cd16146">
    <property type="entry name" value="ARS_like"/>
    <property type="match status" value="1"/>
</dbReference>
<dbReference type="Pfam" id="PF00884">
    <property type="entry name" value="Sulfatase"/>
    <property type="match status" value="1"/>
</dbReference>
<evidence type="ECO:0000259" key="4">
    <source>
        <dbReference type="Pfam" id="PF00884"/>
    </source>
</evidence>
<protein>
    <submittedName>
        <fullName evidence="5">Arylsulfatase</fullName>
    </submittedName>
</protein>
<feature type="chain" id="PRO_5043826498" evidence="3">
    <location>
        <begin position="24"/>
        <end position="500"/>
    </location>
</feature>
<sequence>MKTIKLIQTTMLSLCASMSIAQAAKQPNIIFIMTDDQGYGDLACHGHPFIKTPNLDKLYSQSTRFTDYHVSPTCAPTRAGLMSGKEPFKVGVTHTILERERMALGVTTVAEVLQKAGYKTGIFGKWHLGEEDAYQPGGRGFNEVFIHGAGGIGQRYEGSQGDVPGNSYFDPTIRHNGTFVKTKGFCTDVFFSQALGWIKEQKKDQPFFAYIALNAPHGPFIAPEKYKAMYRGKVKEPAAKAKKAKAGKAGGDTMAAFFGMITNVDDNVGRVMEKLEAWGLADNTLLIFTTDNGSARGARIFNAGMKGGKGSLNQGGARVPLFFRLPGVTTAGRDLPQLARHIDILPTFAELAGADISKLGLHGRSLMPLVKDPKAEWPDRKLFFHGGRWAKAGSERFGKGDSNPDNSKYKKFAVRTEKWRLVGTKDLYNIEEDPGEKNNVAEKHPEVVSELLKAYDAFWAEARPLMVNEDAPLDVEKPFEANYLKQKEAKGIPNWVEPKL</sequence>
<evidence type="ECO:0000313" key="5">
    <source>
        <dbReference type="EMBL" id="BDS05885.1"/>
    </source>
</evidence>
<dbReference type="PANTHER" id="PTHR42693:SF53">
    <property type="entry name" value="ENDO-4-O-SULFATASE"/>
    <property type="match status" value="1"/>
</dbReference>
<organism evidence="5">
    <name type="scientific">Oceaniferula spumae</name>
    <dbReference type="NCBI Taxonomy" id="2979115"/>
    <lineage>
        <taxon>Bacteria</taxon>
        <taxon>Pseudomonadati</taxon>
        <taxon>Verrucomicrobiota</taxon>
        <taxon>Verrucomicrobiia</taxon>
        <taxon>Verrucomicrobiales</taxon>
        <taxon>Verrucomicrobiaceae</taxon>
        <taxon>Oceaniferula</taxon>
    </lineage>
</organism>
<dbReference type="InterPro" id="IPR017850">
    <property type="entry name" value="Alkaline_phosphatase_core_sf"/>
</dbReference>
<name>A0AAT9FIR7_9BACT</name>
<dbReference type="InterPro" id="IPR000917">
    <property type="entry name" value="Sulfatase_N"/>
</dbReference>
<dbReference type="Gene3D" id="3.30.1120.10">
    <property type="match status" value="1"/>
</dbReference>
<gene>
    <name evidence="5" type="primary">arsA_1</name>
    <name evidence="5" type="ORF">NT6N_09250</name>
</gene>
<keyword evidence="3" id="KW-0732">Signal</keyword>
<dbReference type="Gene3D" id="3.40.720.10">
    <property type="entry name" value="Alkaline Phosphatase, subunit A"/>
    <property type="match status" value="1"/>
</dbReference>
<dbReference type="EMBL" id="AP026866">
    <property type="protein sequence ID" value="BDS05885.1"/>
    <property type="molecule type" value="Genomic_DNA"/>
</dbReference>
<accession>A0AAT9FIR7</accession>
<dbReference type="InterPro" id="IPR050738">
    <property type="entry name" value="Sulfatase"/>
</dbReference>
<dbReference type="KEGG" id="osu:NT6N_09250"/>
<evidence type="ECO:0000256" key="1">
    <source>
        <dbReference type="ARBA" id="ARBA00008779"/>
    </source>
</evidence>
<keyword evidence="2" id="KW-0378">Hydrolase</keyword>
<dbReference type="PANTHER" id="PTHR42693">
    <property type="entry name" value="ARYLSULFATASE FAMILY MEMBER"/>
    <property type="match status" value="1"/>
</dbReference>
<dbReference type="SUPFAM" id="SSF53649">
    <property type="entry name" value="Alkaline phosphatase-like"/>
    <property type="match status" value="1"/>
</dbReference>
<feature type="signal peptide" evidence="3">
    <location>
        <begin position="1"/>
        <end position="23"/>
    </location>
</feature>
<dbReference type="FunFam" id="3.40.720.10:FF:000070">
    <property type="entry name" value="Arylsulfatase A"/>
    <property type="match status" value="1"/>
</dbReference>
<reference evidence="5" key="1">
    <citation type="submission" date="2024-07" db="EMBL/GenBank/DDBJ databases">
        <title>Complete genome sequence of Verrucomicrobiaceae bacterium NT6N.</title>
        <authorList>
            <person name="Huang C."/>
            <person name="Takami H."/>
            <person name="Hamasaki K."/>
        </authorList>
    </citation>
    <scope>NUCLEOTIDE SEQUENCE</scope>
    <source>
        <strain evidence="5">NT6N</strain>
    </source>
</reference>
<proteinExistence type="inferred from homology"/>
<comment type="similarity">
    <text evidence="1">Belongs to the sulfatase family.</text>
</comment>
<evidence type="ECO:0000256" key="2">
    <source>
        <dbReference type="ARBA" id="ARBA00022801"/>
    </source>
</evidence>
<evidence type="ECO:0000256" key="3">
    <source>
        <dbReference type="SAM" id="SignalP"/>
    </source>
</evidence>